<protein>
    <submittedName>
        <fullName evidence="1">Uncharacterized protein</fullName>
    </submittedName>
</protein>
<dbReference type="InterPro" id="IPR036148">
    <property type="entry name" value="MmgE/PrpD_sf"/>
</dbReference>
<sequence>LNYENIPSEALEEAKRFLLDSVGCAFSALDNKDIQAAYKRNRLASSKAARNIFIFGSKANLAHF</sequence>
<dbReference type="GO" id="GO:0016829">
    <property type="term" value="F:lyase activity"/>
    <property type="evidence" value="ECO:0007669"/>
    <property type="project" value="InterPro"/>
</dbReference>
<dbReference type="InterPro" id="IPR042183">
    <property type="entry name" value="MmgE/PrpD_sf_1"/>
</dbReference>
<name>X0ZCT0_9ZZZZ</name>
<dbReference type="EMBL" id="BART01005526">
    <property type="protein sequence ID" value="GAG67069.1"/>
    <property type="molecule type" value="Genomic_DNA"/>
</dbReference>
<dbReference type="SUPFAM" id="SSF103378">
    <property type="entry name" value="2-methylcitrate dehydratase PrpD"/>
    <property type="match status" value="1"/>
</dbReference>
<comment type="caution">
    <text evidence="1">The sequence shown here is derived from an EMBL/GenBank/DDBJ whole genome shotgun (WGS) entry which is preliminary data.</text>
</comment>
<gene>
    <name evidence="1" type="ORF">S01H4_12770</name>
</gene>
<evidence type="ECO:0000313" key="1">
    <source>
        <dbReference type="EMBL" id="GAG67069.1"/>
    </source>
</evidence>
<organism evidence="1">
    <name type="scientific">marine sediment metagenome</name>
    <dbReference type="NCBI Taxonomy" id="412755"/>
    <lineage>
        <taxon>unclassified sequences</taxon>
        <taxon>metagenomes</taxon>
        <taxon>ecological metagenomes</taxon>
    </lineage>
</organism>
<feature type="non-terminal residue" evidence="1">
    <location>
        <position position="1"/>
    </location>
</feature>
<accession>X0ZCT0</accession>
<reference evidence="1" key="1">
    <citation type="journal article" date="2014" name="Front. Microbiol.">
        <title>High frequency of phylogenetically diverse reductive dehalogenase-homologous genes in deep subseafloor sedimentary metagenomes.</title>
        <authorList>
            <person name="Kawai M."/>
            <person name="Futagami T."/>
            <person name="Toyoda A."/>
            <person name="Takaki Y."/>
            <person name="Nishi S."/>
            <person name="Hori S."/>
            <person name="Arai W."/>
            <person name="Tsubouchi T."/>
            <person name="Morono Y."/>
            <person name="Uchiyama I."/>
            <person name="Ito T."/>
            <person name="Fujiyama A."/>
            <person name="Inagaki F."/>
            <person name="Takami H."/>
        </authorList>
    </citation>
    <scope>NUCLEOTIDE SEQUENCE</scope>
    <source>
        <strain evidence="1">Expedition CK06-06</strain>
    </source>
</reference>
<dbReference type="Gene3D" id="1.10.4100.10">
    <property type="entry name" value="2-methylcitrate dehydratase PrpD"/>
    <property type="match status" value="1"/>
</dbReference>
<dbReference type="AlphaFoldDB" id="X0ZCT0"/>
<proteinExistence type="predicted"/>